<evidence type="ECO:0000256" key="1">
    <source>
        <dbReference type="ARBA" id="ARBA00008455"/>
    </source>
</evidence>
<evidence type="ECO:0000256" key="3">
    <source>
        <dbReference type="ARBA" id="ARBA00023157"/>
    </source>
</evidence>
<dbReference type="InterPro" id="IPR036024">
    <property type="entry name" value="Somatomedin_B-like_dom_sf"/>
</dbReference>
<dbReference type="CDD" id="cd02248">
    <property type="entry name" value="Peptidase_C1A"/>
    <property type="match status" value="1"/>
</dbReference>
<dbReference type="EMBL" id="HBGE01076539">
    <property type="protein sequence ID" value="CAD9169041.1"/>
    <property type="molecule type" value="Transcribed_RNA"/>
</dbReference>
<dbReference type="PROSITE" id="PS50958">
    <property type="entry name" value="SMB_2"/>
    <property type="match status" value="1"/>
</dbReference>
<accession>A0A7S1RKL3</accession>
<dbReference type="Gene3D" id="4.10.410.20">
    <property type="match status" value="1"/>
</dbReference>
<dbReference type="GO" id="GO:0006508">
    <property type="term" value="P:proteolysis"/>
    <property type="evidence" value="ECO:0007669"/>
    <property type="project" value="InterPro"/>
</dbReference>
<evidence type="ECO:0000256" key="4">
    <source>
        <dbReference type="SAM" id="MobiDB-lite"/>
    </source>
</evidence>
<evidence type="ECO:0000259" key="6">
    <source>
        <dbReference type="PROSITE" id="PS50958"/>
    </source>
</evidence>
<dbReference type="InterPro" id="IPR001212">
    <property type="entry name" value="Somatomedin_B_dom"/>
</dbReference>
<dbReference type="InterPro" id="IPR013201">
    <property type="entry name" value="Prot_inhib_I29"/>
</dbReference>
<gene>
    <name evidence="7" type="ORF">ACAT0790_LOCUS45809</name>
</gene>
<organism evidence="7">
    <name type="scientific">Alexandrium catenella</name>
    <name type="common">Red tide dinoflagellate</name>
    <name type="synonym">Gonyaulax catenella</name>
    <dbReference type="NCBI Taxonomy" id="2925"/>
    <lineage>
        <taxon>Eukaryota</taxon>
        <taxon>Sar</taxon>
        <taxon>Alveolata</taxon>
        <taxon>Dinophyceae</taxon>
        <taxon>Gonyaulacales</taxon>
        <taxon>Pyrocystaceae</taxon>
        <taxon>Alexandrium</taxon>
    </lineage>
</organism>
<dbReference type="PRINTS" id="PR00705">
    <property type="entry name" value="PAPAIN"/>
</dbReference>
<dbReference type="Pfam" id="PF08246">
    <property type="entry name" value="Inhibitor_I29"/>
    <property type="match status" value="1"/>
</dbReference>
<sequence length="454" mass="49028">MLREVRPLLLTALASVVPQALVAAAPLTASSESLPSFDAYVRLFNKSYTLEELPRRRRLYESALREIEAINSRPGTLWKAGVNRFTDAAPEERPRRRSPGARPTRRQRAGLVPSGLPAVGNWSESGNATAEGNLSEVSPSLGSFRLLPKSVDWRWASGPIKNEAQCGACWAIAPASTLESHVFLATKTRIDVSEQAVTDCTYSSGNTCNTGGTLEDAFAAVVKRGIADAGSYPFVSARTGHSGRCLLGHGVAPVAGITGYVEVEANNPRALMEAVATVGPVAVGVDASKHWDYYQGGILDSCDDHHMVMDHDVVLVGYGEANGVKYWLVQNGWGADWGEGGFIRIKRRDRPVCGHDSKEKGAIDCGQCGILTDPVYPTGVHLRRHGGGHHHHHHHGGQDRHGGGSCAAYGCAGYAPSHGCQCNRRCEKFGNCCHDYRQRCHHRRLSSWVGPVLV</sequence>
<dbReference type="Pfam" id="PF00112">
    <property type="entry name" value="Peptidase_C1"/>
    <property type="match status" value="1"/>
</dbReference>
<feature type="compositionally biased region" description="Basic residues" evidence="4">
    <location>
        <begin position="95"/>
        <end position="108"/>
    </location>
</feature>
<protein>
    <recommendedName>
        <fullName evidence="6">SMB domain-containing protein</fullName>
    </recommendedName>
</protein>
<evidence type="ECO:0000313" key="7">
    <source>
        <dbReference type="EMBL" id="CAD9169041.1"/>
    </source>
</evidence>
<dbReference type="AlphaFoldDB" id="A0A7S1RKL3"/>
<comment type="similarity">
    <text evidence="1">Belongs to the peptidase C1 family.</text>
</comment>
<dbReference type="PROSITE" id="PS00524">
    <property type="entry name" value="SMB_1"/>
    <property type="match status" value="1"/>
</dbReference>
<dbReference type="SUPFAM" id="SSF90188">
    <property type="entry name" value="Somatomedin B domain"/>
    <property type="match status" value="1"/>
</dbReference>
<dbReference type="SMART" id="SM00645">
    <property type="entry name" value="Pept_C1"/>
    <property type="match status" value="1"/>
</dbReference>
<name>A0A7S1RKL3_ALECA</name>
<dbReference type="InterPro" id="IPR038765">
    <property type="entry name" value="Papain-like_cys_pep_sf"/>
</dbReference>
<keyword evidence="2" id="KW-0865">Zymogen</keyword>
<dbReference type="InterPro" id="IPR039417">
    <property type="entry name" value="Peptidase_C1A_papain-like"/>
</dbReference>
<dbReference type="InterPro" id="IPR013128">
    <property type="entry name" value="Peptidase_C1A"/>
</dbReference>
<keyword evidence="5" id="KW-0732">Signal</keyword>
<proteinExistence type="inferred from homology"/>
<feature type="signal peptide" evidence="5">
    <location>
        <begin position="1"/>
        <end position="24"/>
    </location>
</feature>
<feature type="domain" description="SMB" evidence="6">
    <location>
        <begin position="402"/>
        <end position="446"/>
    </location>
</feature>
<dbReference type="Pfam" id="PF01033">
    <property type="entry name" value="Somatomedin_B"/>
    <property type="match status" value="1"/>
</dbReference>
<dbReference type="InterPro" id="IPR000668">
    <property type="entry name" value="Peptidase_C1A_C"/>
</dbReference>
<reference evidence="7" key="1">
    <citation type="submission" date="2021-01" db="EMBL/GenBank/DDBJ databases">
        <authorList>
            <person name="Corre E."/>
            <person name="Pelletier E."/>
            <person name="Niang G."/>
            <person name="Scheremetjew M."/>
            <person name="Finn R."/>
            <person name="Kale V."/>
            <person name="Holt S."/>
            <person name="Cochrane G."/>
            <person name="Meng A."/>
            <person name="Brown T."/>
            <person name="Cohen L."/>
        </authorList>
    </citation>
    <scope>NUCLEOTIDE SEQUENCE</scope>
    <source>
        <strain evidence="7">OF101</strain>
    </source>
</reference>
<dbReference type="Gene3D" id="3.90.70.10">
    <property type="entry name" value="Cysteine proteinases"/>
    <property type="match status" value="1"/>
</dbReference>
<dbReference type="SMART" id="SM00848">
    <property type="entry name" value="Inhibitor_I29"/>
    <property type="match status" value="1"/>
</dbReference>
<evidence type="ECO:0000256" key="5">
    <source>
        <dbReference type="SAM" id="SignalP"/>
    </source>
</evidence>
<dbReference type="GO" id="GO:0008234">
    <property type="term" value="F:cysteine-type peptidase activity"/>
    <property type="evidence" value="ECO:0007669"/>
    <property type="project" value="InterPro"/>
</dbReference>
<dbReference type="PANTHER" id="PTHR12411">
    <property type="entry name" value="CYSTEINE PROTEASE FAMILY C1-RELATED"/>
    <property type="match status" value="1"/>
</dbReference>
<dbReference type="SUPFAM" id="SSF54001">
    <property type="entry name" value="Cysteine proteinases"/>
    <property type="match status" value="1"/>
</dbReference>
<evidence type="ECO:0000256" key="2">
    <source>
        <dbReference type="ARBA" id="ARBA00023145"/>
    </source>
</evidence>
<feature type="region of interest" description="Disordered" evidence="4">
    <location>
        <begin position="84"/>
        <end position="113"/>
    </location>
</feature>
<feature type="chain" id="PRO_5030890111" description="SMB domain-containing protein" evidence="5">
    <location>
        <begin position="25"/>
        <end position="454"/>
    </location>
</feature>
<keyword evidence="3" id="KW-1015">Disulfide bond</keyword>